<dbReference type="GeneID" id="78315813"/>
<dbReference type="STRING" id="261392.SAMN02745149_00494"/>
<name>A0A1T4JKC6_TREPO</name>
<feature type="region of interest" description="Disordered" evidence="1">
    <location>
        <begin position="328"/>
        <end position="365"/>
    </location>
</feature>
<organism evidence="2 3">
    <name type="scientific">Treponema porcinum</name>
    <dbReference type="NCBI Taxonomy" id="261392"/>
    <lineage>
        <taxon>Bacteria</taxon>
        <taxon>Pseudomonadati</taxon>
        <taxon>Spirochaetota</taxon>
        <taxon>Spirochaetia</taxon>
        <taxon>Spirochaetales</taxon>
        <taxon>Treponemataceae</taxon>
        <taxon>Treponema</taxon>
    </lineage>
</organism>
<reference evidence="2 3" key="1">
    <citation type="submission" date="2017-02" db="EMBL/GenBank/DDBJ databases">
        <authorList>
            <person name="Peterson S.W."/>
        </authorList>
    </citation>
    <scope>NUCLEOTIDE SEQUENCE [LARGE SCALE GENOMIC DNA]</scope>
    <source>
        <strain evidence="2 3">ATCC BAA-908</strain>
    </source>
</reference>
<evidence type="ECO:0000313" key="3">
    <source>
        <dbReference type="Proteomes" id="UP000190423"/>
    </source>
</evidence>
<dbReference type="AlphaFoldDB" id="A0A1T4JKC6"/>
<evidence type="ECO:0000256" key="1">
    <source>
        <dbReference type="SAM" id="MobiDB-lite"/>
    </source>
</evidence>
<keyword evidence="3" id="KW-1185">Reference proteome</keyword>
<gene>
    <name evidence="2" type="ORF">SAMN02745149_00494</name>
</gene>
<accession>A0A1T4JKC6</accession>
<proteinExistence type="predicted"/>
<protein>
    <submittedName>
        <fullName evidence="2">Uncharacterized protein</fullName>
    </submittedName>
</protein>
<dbReference type="EMBL" id="FUWG01000003">
    <property type="protein sequence ID" value="SJZ30588.1"/>
    <property type="molecule type" value="Genomic_DNA"/>
</dbReference>
<evidence type="ECO:0000313" key="2">
    <source>
        <dbReference type="EMBL" id="SJZ30588.1"/>
    </source>
</evidence>
<dbReference type="RefSeq" id="WP_078932418.1">
    <property type="nucleotide sequence ID" value="NZ_FUWG01000003.1"/>
</dbReference>
<dbReference type="Proteomes" id="UP000190423">
    <property type="component" value="Unassembled WGS sequence"/>
</dbReference>
<sequence length="365" mass="42559">MRYENITTYAVNRDFDSNYKEINSLIRENLKNNTMPVISDKTFPPDMNVITGKTRMDINKEKIALKAASIGATSTMWIYGADAAQLGLELKTKNPVEYQKAVKQNPNYNCRPVVIQNARERFSDKDMSFKSNTLSESLCIDCQCAYLLDQFTEKSVERLFTEKLLENKIPYASYMAKEILANRNEYNTGEMQAERTKHIKQNLFLNLQKSSPVFQEIVNKRNSIYKNYLPEQKIIFDCYYKHFNEQASGEKLYNFSSEEKKNVLNAFKSLLKKIDENKEVKNINGIISRTIFDAYSFSERLTHYNFSLEPIYTRDEQIQKDANRRIPAAMQQESKNKAKTVQNEQTKQKFKRPSFSMHVGEDRGL</sequence>